<dbReference type="Proteomes" id="UP000281112">
    <property type="component" value="Unassembled WGS sequence"/>
</dbReference>
<keyword evidence="2" id="KW-0805">Transcription regulation</keyword>
<comment type="caution">
    <text evidence="6">The sequence shown here is derived from an EMBL/GenBank/DDBJ whole genome shotgun (WGS) entry which is preliminary data.</text>
</comment>
<keyword evidence="4" id="KW-0804">Transcription</keyword>
<dbReference type="InterPro" id="IPR000847">
    <property type="entry name" value="LysR_HTH_N"/>
</dbReference>
<dbReference type="Gene3D" id="1.10.10.10">
    <property type="entry name" value="Winged helix-like DNA-binding domain superfamily/Winged helix DNA-binding domain"/>
    <property type="match status" value="1"/>
</dbReference>
<evidence type="ECO:0000256" key="3">
    <source>
        <dbReference type="ARBA" id="ARBA00023125"/>
    </source>
</evidence>
<dbReference type="GO" id="GO:0000976">
    <property type="term" value="F:transcription cis-regulatory region binding"/>
    <property type="evidence" value="ECO:0007669"/>
    <property type="project" value="TreeGrafter"/>
</dbReference>
<sequence>MFSTTLEQWMLLESIIETGSIAKAAEKHCRSQPSVSYQINQLQERLGVKLLELKGRNLVLTTIGSKLLEQASLLLREWQDLEQQAQALTDNSRHSISLVIDSLFPKSRLFNALKEFNNDHPYTQVHVKEIVRDEGVLQIDKGIGDLYVVSVPDDYKHPKTLTASLTFILVAHSSHEIMQIDESKRTSRLYRYPTIQIVDKENQTIEHNENHYGESWYFTSVNSAIEAVVNQLGIGWLPETEIKHLLDEGVLQRIEHTNETERITKLYCIRSAAEKYDQCIQSLANAILR</sequence>
<evidence type="ECO:0000313" key="7">
    <source>
        <dbReference type="Proteomes" id="UP000281112"/>
    </source>
</evidence>
<dbReference type="InterPro" id="IPR036390">
    <property type="entry name" value="WH_DNA-bd_sf"/>
</dbReference>
<dbReference type="Pfam" id="PF03466">
    <property type="entry name" value="LysR_substrate"/>
    <property type="match status" value="1"/>
</dbReference>
<evidence type="ECO:0000313" key="6">
    <source>
        <dbReference type="EMBL" id="RQW64501.1"/>
    </source>
</evidence>
<protein>
    <submittedName>
        <fullName evidence="6">LysR family transcriptional regulator</fullName>
    </submittedName>
</protein>
<dbReference type="EMBL" id="RJVQ01000001">
    <property type="protein sequence ID" value="RQW64501.1"/>
    <property type="molecule type" value="Genomic_DNA"/>
</dbReference>
<dbReference type="SUPFAM" id="SSF46785">
    <property type="entry name" value="Winged helix' DNA-binding domain"/>
    <property type="match status" value="1"/>
</dbReference>
<organism evidence="6 7">
    <name type="scientific">Vibrio viridaestus</name>
    <dbReference type="NCBI Taxonomy" id="2487322"/>
    <lineage>
        <taxon>Bacteria</taxon>
        <taxon>Pseudomonadati</taxon>
        <taxon>Pseudomonadota</taxon>
        <taxon>Gammaproteobacteria</taxon>
        <taxon>Vibrionales</taxon>
        <taxon>Vibrionaceae</taxon>
        <taxon>Vibrio</taxon>
    </lineage>
</organism>
<dbReference type="SUPFAM" id="SSF53850">
    <property type="entry name" value="Periplasmic binding protein-like II"/>
    <property type="match status" value="1"/>
</dbReference>
<reference evidence="6 7" key="1">
    <citation type="submission" date="2018-11" db="EMBL/GenBank/DDBJ databases">
        <title>Vibrio LJC006 sp. nov., isolated from seawater during the bloom of the enteromorpha.</title>
        <authorList>
            <person name="Liang J."/>
        </authorList>
    </citation>
    <scope>NUCLEOTIDE SEQUENCE [LARGE SCALE GENOMIC DNA]</scope>
    <source>
        <strain evidence="6 7">LJC006</strain>
    </source>
</reference>
<evidence type="ECO:0000256" key="2">
    <source>
        <dbReference type="ARBA" id="ARBA00023015"/>
    </source>
</evidence>
<dbReference type="PROSITE" id="PS50931">
    <property type="entry name" value="HTH_LYSR"/>
    <property type="match status" value="1"/>
</dbReference>
<dbReference type="PANTHER" id="PTHR30126">
    <property type="entry name" value="HTH-TYPE TRANSCRIPTIONAL REGULATOR"/>
    <property type="match status" value="1"/>
</dbReference>
<dbReference type="Gene3D" id="3.40.190.290">
    <property type="match status" value="1"/>
</dbReference>
<dbReference type="Pfam" id="PF00126">
    <property type="entry name" value="HTH_1"/>
    <property type="match status" value="1"/>
</dbReference>
<name>A0A3N9TK02_9VIBR</name>
<proteinExistence type="inferred from homology"/>
<dbReference type="PANTHER" id="PTHR30126:SF88">
    <property type="entry name" value="TRANSCRIPTIONAL REGULATOR-RELATED"/>
    <property type="match status" value="1"/>
</dbReference>
<dbReference type="GO" id="GO:0003700">
    <property type="term" value="F:DNA-binding transcription factor activity"/>
    <property type="evidence" value="ECO:0007669"/>
    <property type="project" value="InterPro"/>
</dbReference>
<accession>A0A3N9TK02</accession>
<evidence type="ECO:0000256" key="1">
    <source>
        <dbReference type="ARBA" id="ARBA00009437"/>
    </source>
</evidence>
<evidence type="ECO:0000256" key="4">
    <source>
        <dbReference type="ARBA" id="ARBA00023163"/>
    </source>
</evidence>
<dbReference type="InterPro" id="IPR005119">
    <property type="entry name" value="LysR_subst-bd"/>
</dbReference>
<keyword evidence="7" id="KW-1185">Reference proteome</keyword>
<comment type="similarity">
    <text evidence="1">Belongs to the LysR transcriptional regulatory family.</text>
</comment>
<keyword evidence="3" id="KW-0238">DNA-binding</keyword>
<dbReference type="InterPro" id="IPR036388">
    <property type="entry name" value="WH-like_DNA-bd_sf"/>
</dbReference>
<dbReference type="AlphaFoldDB" id="A0A3N9TK02"/>
<gene>
    <name evidence="6" type="ORF">EES38_00175</name>
</gene>
<dbReference type="OrthoDB" id="6988449at2"/>
<dbReference type="RefSeq" id="WP_124935153.1">
    <property type="nucleotide sequence ID" value="NZ_RJVQ01000001.1"/>
</dbReference>
<evidence type="ECO:0000259" key="5">
    <source>
        <dbReference type="PROSITE" id="PS50931"/>
    </source>
</evidence>
<feature type="domain" description="HTH lysR-type" evidence="5">
    <location>
        <begin position="4"/>
        <end position="61"/>
    </location>
</feature>